<reference evidence="1" key="1">
    <citation type="submission" date="2017-07" db="EMBL/GenBank/DDBJ databases">
        <title>Taro Niue Genome Assembly and Annotation.</title>
        <authorList>
            <person name="Atibalentja N."/>
            <person name="Keating K."/>
            <person name="Fields C.J."/>
        </authorList>
    </citation>
    <scope>NUCLEOTIDE SEQUENCE</scope>
    <source>
        <strain evidence="1">Niue_2</strain>
        <tissue evidence="1">Leaf</tissue>
    </source>
</reference>
<keyword evidence="2" id="KW-1185">Reference proteome</keyword>
<accession>A0A843X846</accession>
<protein>
    <submittedName>
        <fullName evidence="1">Uncharacterized protein</fullName>
    </submittedName>
</protein>
<dbReference type="AlphaFoldDB" id="A0A843X846"/>
<dbReference type="Proteomes" id="UP000652761">
    <property type="component" value="Unassembled WGS sequence"/>
</dbReference>
<comment type="caution">
    <text evidence="1">The sequence shown here is derived from an EMBL/GenBank/DDBJ whole genome shotgun (WGS) entry which is preliminary data.</text>
</comment>
<evidence type="ECO:0000313" key="2">
    <source>
        <dbReference type="Proteomes" id="UP000652761"/>
    </source>
</evidence>
<proteinExistence type="predicted"/>
<organism evidence="1 2">
    <name type="scientific">Colocasia esculenta</name>
    <name type="common">Wild taro</name>
    <name type="synonym">Arum esculentum</name>
    <dbReference type="NCBI Taxonomy" id="4460"/>
    <lineage>
        <taxon>Eukaryota</taxon>
        <taxon>Viridiplantae</taxon>
        <taxon>Streptophyta</taxon>
        <taxon>Embryophyta</taxon>
        <taxon>Tracheophyta</taxon>
        <taxon>Spermatophyta</taxon>
        <taxon>Magnoliopsida</taxon>
        <taxon>Liliopsida</taxon>
        <taxon>Araceae</taxon>
        <taxon>Aroideae</taxon>
        <taxon>Colocasieae</taxon>
        <taxon>Colocasia</taxon>
    </lineage>
</organism>
<gene>
    <name evidence="1" type="ORF">Taro_048162</name>
</gene>
<dbReference type="EMBL" id="NMUH01006418">
    <property type="protein sequence ID" value="MQM15220.1"/>
    <property type="molecule type" value="Genomic_DNA"/>
</dbReference>
<evidence type="ECO:0000313" key="1">
    <source>
        <dbReference type="EMBL" id="MQM15220.1"/>
    </source>
</evidence>
<sequence>MNLAARATRAFFFPHLLPSSSPTCTLVPLHYIRRSTGARGKAVMRAAATDQAGNDGLEGGVRGKLLGFWRDLRFFRSLFAFHSLGVEVPVCSWRSVGVEWSEEETTNPT</sequence>
<name>A0A843X846_COLES</name>